<keyword evidence="1 4" id="KW-0378">Hydrolase</keyword>
<dbReference type="InterPro" id="IPR011650">
    <property type="entry name" value="Peptidase_M20_dimer"/>
</dbReference>
<dbReference type="Gene3D" id="3.40.630.10">
    <property type="entry name" value="Zn peptidases"/>
    <property type="match status" value="1"/>
</dbReference>
<feature type="domain" description="Peptidase M20 dimerisation" evidence="3">
    <location>
        <begin position="184"/>
        <end position="280"/>
    </location>
</feature>
<dbReference type="Pfam" id="PF07687">
    <property type="entry name" value="M20_dimer"/>
    <property type="match status" value="1"/>
</dbReference>
<dbReference type="Pfam" id="PF01546">
    <property type="entry name" value="Peptidase_M20"/>
    <property type="match status" value="1"/>
</dbReference>
<keyword evidence="2" id="KW-0464">Manganese</keyword>
<name>A0A0T5XDB6_9BACT</name>
<gene>
    <name evidence="4" type="ORF">HMPREF1705_03625</name>
</gene>
<evidence type="ECO:0000313" key="5">
    <source>
        <dbReference type="Proteomes" id="UP000005273"/>
    </source>
</evidence>
<dbReference type="CDD" id="cd08019">
    <property type="entry name" value="M20_Acy1-like"/>
    <property type="match status" value="1"/>
</dbReference>
<keyword evidence="5" id="KW-1185">Reference proteome</keyword>
<dbReference type="AlphaFoldDB" id="A0A0T5XDB6"/>
<dbReference type="GO" id="GO:0050118">
    <property type="term" value="F:N-acetyldiaminopimelate deacetylase activity"/>
    <property type="evidence" value="ECO:0007669"/>
    <property type="project" value="UniProtKB-ARBA"/>
</dbReference>
<dbReference type="Gene3D" id="3.30.70.360">
    <property type="match status" value="1"/>
</dbReference>
<protein>
    <submittedName>
        <fullName evidence="4">Amidohydrolase</fullName>
    </submittedName>
</protein>
<dbReference type="GO" id="GO:0019877">
    <property type="term" value="P:diaminopimelate biosynthetic process"/>
    <property type="evidence" value="ECO:0007669"/>
    <property type="project" value="UniProtKB-ARBA"/>
</dbReference>
<keyword evidence="2" id="KW-0479">Metal-binding</keyword>
<dbReference type="InterPro" id="IPR017439">
    <property type="entry name" value="Amidohydrolase"/>
</dbReference>
<feature type="binding site" evidence="2">
    <location>
        <position position="160"/>
    </location>
    <ligand>
        <name>Mn(2+)</name>
        <dbReference type="ChEBI" id="CHEBI:29035"/>
        <label>2</label>
    </ligand>
</feature>
<dbReference type="SUPFAM" id="SSF53187">
    <property type="entry name" value="Zn-dependent exopeptidases"/>
    <property type="match status" value="1"/>
</dbReference>
<comment type="cofactor">
    <cofactor evidence="2">
        <name>Mn(2+)</name>
        <dbReference type="ChEBI" id="CHEBI:29035"/>
    </cofactor>
    <text evidence="2">The Mn(2+) ion enhances activity.</text>
</comment>
<sequence>MDIKKLAAEVKDYVIELRREFHMYPEKSGEEIRTSRRIKEELDKMGILNTNAGGTGIIATIKGEKPGKTVALRADMDALEVSEKNDKPYKSKNEGLMHACGHDGHTAMLLGVAKILSEIKSELPGTVKLIFQPAEEVAQGALRMIDDGAMDGVDNIFGMHLWSGLPTGKVSVEAGPRMAAVDVFDITVQGKGGHGSAPHEGVDAVVVASNIVMALQTIVSREFTPLEPLVVTVGKLVAGTRFNVLASEAKLEGTNRYFNPKTKDVLPQAIERIAKQVAAGYRAEAYVNYKFATSPVINDLESSSLAAKAAEKIVGRDGLVEYEKVMGGEDFAEYLKLAPGVFALVGIGNEKKGTNYPHHNPNFDLDEDVLEIGVALYLQYALDYLNQN</sequence>
<evidence type="ECO:0000256" key="2">
    <source>
        <dbReference type="PIRSR" id="PIRSR005962-1"/>
    </source>
</evidence>
<feature type="binding site" evidence="2">
    <location>
        <position position="136"/>
    </location>
    <ligand>
        <name>Mn(2+)</name>
        <dbReference type="ChEBI" id="CHEBI:29035"/>
        <label>2</label>
    </ligand>
</feature>
<reference evidence="5" key="1">
    <citation type="submission" date="2012-09" db="EMBL/GenBank/DDBJ databases">
        <authorList>
            <person name="Weinstock G."/>
            <person name="Sodergren E."/>
            <person name="Clifton S."/>
            <person name="Fulton L."/>
            <person name="Fulton B."/>
            <person name="Courtney L."/>
            <person name="Fronick C."/>
            <person name="Harrison M."/>
            <person name="Strong C."/>
            <person name="Farmer C."/>
            <person name="Delehaunty K."/>
            <person name="Markovic C."/>
            <person name="Hall O."/>
            <person name="Minx P."/>
            <person name="Tomlinson C."/>
            <person name="Mitreva M."/>
            <person name="Nelson J."/>
            <person name="Hou S."/>
            <person name="Wollam A."/>
            <person name="Pepin K.H."/>
            <person name="Johnson M."/>
            <person name="Bhonagiri V."/>
            <person name="Nash W.E."/>
            <person name="Suruliraj S."/>
            <person name="Warren W."/>
            <person name="Chinwalla A."/>
            <person name="Mardis E.R."/>
            <person name="Wilson R.K."/>
        </authorList>
    </citation>
    <scope>NUCLEOTIDE SEQUENCE [LARGE SCALE GENOMIC DNA]</scope>
    <source>
        <strain evidence="5">OS1</strain>
    </source>
</reference>
<accession>A0A0T5XDB6</accession>
<dbReference type="RefSeq" id="WP_009200967.1">
    <property type="nucleotide sequence ID" value="NZ_ACJX03000001.1"/>
</dbReference>
<evidence type="ECO:0000256" key="1">
    <source>
        <dbReference type="ARBA" id="ARBA00022801"/>
    </source>
</evidence>
<dbReference type="OrthoDB" id="5892at2"/>
<dbReference type="PIRSF" id="PIRSF005962">
    <property type="entry name" value="Pept_M20D_amidohydro"/>
    <property type="match status" value="1"/>
</dbReference>
<feature type="binding site" evidence="2">
    <location>
        <position position="359"/>
    </location>
    <ligand>
        <name>Mn(2+)</name>
        <dbReference type="ChEBI" id="CHEBI:29035"/>
        <label>2</label>
    </ligand>
</feature>
<organism evidence="4 5">
    <name type="scientific">Acetomicrobium hydrogeniformans ATCC BAA-1850</name>
    <dbReference type="NCBI Taxonomy" id="592015"/>
    <lineage>
        <taxon>Bacteria</taxon>
        <taxon>Thermotogati</taxon>
        <taxon>Synergistota</taxon>
        <taxon>Synergistia</taxon>
        <taxon>Synergistales</taxon>
        <taxon>Acetomicrobiaceae</taxon>
        <taxon>Acetomicrobium</taxon>
    </lineage>
</organism>
<dbReference type="InterPro" id="IPR002933">
    <property type="entry name" value="Peptidase_M20"/>
</dbReference>
<dbReference type="EMBL" id="ACJX03000001">
    <property type="protein sequence ID" value="KRT36346.1"/>
    <property type="molecule type" value="Genomic_DNA"/>
</dbReference>
<dbReference type="PANTHER" id="PTHR11014:SF63">
    <property type="entry name" value="METALLOPEPTIDASE, PUTATIVE (AFU_ORTHOLOGUE AFUA_6G09600)-RELATED"/>
    <property type="match status" value="1"/>
</dbReference>
<dbReference type="FunFam" id="3.30.70.360:FF:000001">
    <property type="entry name" value="N-acetyldiaminopimelate deacetylase"/>
    <property type="match status" value="1"/>
</dbReference>
<comment type="caution">
    <text evidence="4">The sequence shown here is derived from an EMBL/GenBank/DDBJ whole genome shotgun (WGS) entry which is preliminary data.</text>
</comment>
<dbReference type="SUPFAM" id="SSF55031">
    <property type="entry name" value="Bacterial exopeptidase dimerisation domain"/>
    <property type="match status" value="1"/>
</dbReference>
<feature type="binding site" evidence="2">
    <location>
        <position position="100"/>
    </location>
    <ligand>
        <name>Mn(2+)</name>
        <dbReference type="ChEBI" id="CHEBI:29035"/>
        <label>2</label>
    </ligand>
</feature>
<dbReference type="eggNOG" id="COG1473">
    <property type="taxonomic scope" value="Bacteria"/>
</dbReference>
<feature type="binding site" evidence="2">
    <location>
        <position position="102"/>
    </location>
    <ligand>
        <name>Mn(2+)</name>
        <dbReference type="ChEBI" id="CHEBI:29035"/>
        <label>2</label>
    </ligand>
</feature>
<dbReference type="NCBIfam" id="TIGR01891">
    <property type="entry name" value="amidohydrolases"/>
    <property type="match status" value="1"/>
</dbReference>
<evidence type="ECO:0000313" key="4">
    <source>
        <dbReference type="EMBL" id="KRT36346.1"/>
    </source>
</evidence>
<evidence type="ECO:0000259" key="3">
    <source>
        <dbReference type="Pfam" id="PF07687"/>
    </source>
</evidence>
<dbReference type="Proteomes" id="UP000005273">
    <property type="component" value="Unassembled WGS sequence"/>
</dbReference>
<dbReference type="PANTHER" id="PTHR11014">
    <property type="entry name" value="PEPTIDASE M20 FAMILY MEMBER"/>
    <property type="match status" value="1"/>
</dbReference>
<proteinExistence type="predicted"/>
<dbReference type="GO" id="GO:0046872">
    <property type="term" value="F:metal ion binding"/>
    <property type="evidence" value="ECO:0007669"/>
    <property type="project" value="UniProtKB-KW"/>
</dbReference>
<dbReference type="STRING" id="592015.HMPREF1705_03625"/>
<dbReference type="InterPro" id="IPR036264">
    <property type="entry name" value="Bact_exopeptidase_dim_dom"/>
</dbReference>